<dbReference type="InterPro" id="IPR020045">
    <property type="entry name" value="DNA_polI_H3TH"/>
</dbReference>
<dbReference type="SUPFAM" id="SSF56672">
    <property type="entry name" value="DNA/RNA polymerases"/>
    <property type="match status" value="1"/>
</dbReference>
<dbReference type="Gene3D" id="1.10.150.20">
    <property type="entry name" value="5' to 3' exonuclease, C-terminal subdomain"/>
    <property type="match status" value="2"/>
</dbReference>
<dbReference type="CDD" id="cd06139">
    <property type="entry name" value="DNA_polA_I_Ecoli_like_exo"/>
    <property type="match status" value="1"/>
</dbReference>
<dbReference type="InterPro" id="IPR019760">
    <property type="entry name" value="DNA-dir_DNA_pol_A_CS"/>
</dbReference>
<dbReference type="NCBIfam" id="TIGR00593">
    <property type="entry name" value="pola"/>
    <property type="match status" value="1"/>
</dbReference>
<dbReference type="Gene3D" id="3.30.70.370">
    <property type="match status" value="1"/>
</dbReference>
<dbReference type="Pfam" id="PF00476">
    <property type="entry name" value="DNA_pol_A"/>
    <property type="match status" value="1"/>
</dbReference>
<evidence type="ECO:0000259" key="18">
    <source>
        <dbReference type="SMART" id="SM00475"/>
    </source>
</evidence>
<dbReference type="InterPro" id="IPR002562">
    <property type="entry name" value="3'-5'_exonuclease_dom"/>
</dbReference>
<feature type="domain" description="DNA-directed DNA polymerase family A palm" evidence="19">
    <location>
        <begin position="641"/>
        <end position="848"/>
    </location>
</feature>
<name>A0A2J0LEJ6_9BACT</name>
<evidence type="ECO:0000259" key="19">
    <source>
        <dbReference type="SMART" id="SM00482"/>
    </source>
</evidence>
<comment type="caution">
    <text evidence="20">The sequence shown here is derived from an EMBL/GenBank/DDBJ whole genome shotgun (WGS) entry which is preliminary data.</text>
</comment>
<evidence type="ECO:0000256" key="6">
    <source>
        <dbReference type="ARBA" id="ARBA00022705"/>
    </source>
</evidence>
<organism evidence="20 21">
    <name type="scientific">Candidatus Taenaricola geysiri</name>
    <dbReference type="NCBI Taxonomy" id="1974752"/>
    <lineage>
        <taxon>Bacteria</taxon>
        <taxon>Pseudomonadati</taxon>
        <taxon>Candidatus Omnitrophota</taxon>
        <taxon>Candidatus Taenaricola</taxon>
    </lineage>
</organism>
<dbReference type="InterPro" id="IPR036279">
    <property type="entry name" value="5-3_exonuclease_C_sf"/>
</dbReference>
<dbReference type="InterPro" id="IPR001098">
    <property type="entry name" value="DNA-dir_DNA_pol_A_palm_dom"/>
</dbReference>
<protein>
    <recommendedName>
        <fullName evidence="3 15">DNA polymerase I</fullName>
        <ecNumber evidence="2 15">2.7.7.7</ecNumber>
    </recommendedName>
</protein>
<keyword evidence="10 16" id="KW-0269">Exonuclease</keyword>
<evidence type="ECO:0000256" key="9">
    <source>
        <dbReference type="ARBA" id="ARBA00022801"/>
    </source>
</evidence>
<dbReference type="FunFam" id="1.10.150.20:FF:000002">
    <property type="entry name" value="DNA polymerase I"/>
    <property type="match status" value="1"/>
</dbReference>
<dbReference type="GO" id="GO:0008409">
    <property type="term" value="F:5'-3' exonuclease activity"/>
    <property type="evidence" value="ECO:0007669"/>
    <property type="project" value="UniProtKB-UniRule"/>
</dbReference>
<evidence type="ECO:0000256" key="16">
    <source>
        <dbReference type="RuleBase" id="RU004460"/>
    </source>
</evidence>
<dbReference type="AlphaFoldDB" id="A0A2J0LEJ6"/>
<proteinExistence type="inferred from homology"/>
<dbReference type="GO" id="GO:0008408">
    <property type="term" value="F:3'-5' exonuclease activity"/>
    <property type="evidence" value="ECO:0007669"/>
    <property type="project" value="UniProtKB-UniRule"/>
</dbReference>
<dbReference type="Pfam" id="PF01612">
    <property type="entry name" value="DNA_pol_A_exo1"/>
    <property type="match status" value="1"/>
</dbReference>
<dbReference type="GO" id="GO:0003887">
    <property type="term" value="F:DNA-directed DNA polymerase activity"/>
    <property type="evidence" value="ECO:0007669"/>
    <property type="project" value="UniProtKB-UniRule"/>
</dbReference>
<dbReference type="Pfam" id="PF01367">
    <property type="entry name" value="5_3_exonuc"/>
    <property type="match status" value="1"/>
</dbReference>
<evidence type="ECO:0000256" key="11">
    <source>
        <dbReference type="ARBA" id="ARBA00022932"/>
    </source>
</evidence>
<dbReference type="PROSITE" id="PS00447">
    <property type="entry name" value="DNA_POLYMERASE_A"/>
    <property type="match status" value="1"/>
</dbReference>
<keyword evidence="5 16" id="KW-0548">Nucleotidyltransferase</keyword>
<dbReference type="FunFam" id="1.20.1060.10:FF:000001">
    <property type="entry name" value="DNA polymerase I"/>
    <property type="match status" value="1"/>
</dbReference>
<reference evidence="20 21" key="1">
    <citation type="submission" date="2017-09" db="EMBL/GenBank/DDBJ databases">
        <title>Depth-based differentiation of microbial function through sediment-hosted aquifers and enrichment of novel symbionts in the deep terrestrial subsurface.</title>
        <authorList>
            <person name="Probst A.J."/>
            <person name="Ladd B."/>
            <person name="Jarett J.K."/>
            <person name="Geller-Mcgrath D.E."/>
            <person name="Sieber C.M."/>
            <person name="Emerson J.B."/>
            <person name="Anantharaman K."/>
            <person name="Thomas B.C."/>
            <person name="Malmstrom R."/>
            <person name="Stieglmeier M."/>
            <person name="Klingl A."/>
            <person name="Woyke T."/>
            <person name="Ryan C.M."/>
            <person name="Banfield J.F."/>
        </authorList>
    </citation>
    <scope>NUCLEOTIDE SEQUENCE [LARGE SCALE GENOMIC DNA]</scope>
    <source>
        <strain evidence="20">CG12_big_fil_rev_8_21_14_0_65_43_15</strain>
    </source>
</reference>
<dbReference type="InterPro" id="IPR012337">
    <property type="entry name" value="RNaseH-like_sf"/>
</dbReference>
<evidence type="ECO:0000313" key="21">
    <source>
        <dbReference type="Proteomes" id="UP000231267"/>
    </source>
</evidence>
<accession>A0A2J0LEJ6</accession>
<dbReference type="Proteomes" id="UP000231267">
    <property type="component" value="Unassembled WGS sequence"/>
</dbReference>
<dbReference type="EMBL" id="PFGP01000096">
    <property type="protein sequence ID" value="PIW66285.1"/>
    <property type="molecule type" value="Genomic_DNA"/>
</dbReference>
<evidence type="ECO:0000256" key="14">
    <source>
        <dbReference type="ARBA" id="ARBA00049244"/>
    </source>
</evidence>
<dbReference type="NCBIfam" id="NF004397">
    <property type="entry name" value="PRK05755.1"/>
    <property type="match status" value="1"/>
</dbReference>
<evidence type="ECO:0000256" key="7">
    <source>
        <dbReference type="ARBA" id="ARBA00022722"/>
    </source>
</evidence>
<dbReference type="InterPro" id="IPR002298">
    <property type="entry name" value="DNA_polymerase_A"/>
</dbReference>
<evidence type="ECO:0000256" key="13">
    <source>
        <dbReference type="ARBA" id="ARBA00023204"/>
    </source>
</evidence>
<dbReference type="Gene3D" id="3.30.420.10">
    <property type="entry name" value="Ribonuclease H-like superfamily/Ribonuclease H"/>
    <property type="match status" value="1"/>
</dbReference>
<evidence type="ECO:0000256" key="15">
    <source>
        <dbReference type="NCBIfam" id="TIGR00593"/>
    </source>
</evidence>
<keyword evidence="8 16" id="KW-0227">DNA damage</keyword>
<keyword evidence="11 16" id="KW-0239">DNA-directed DNA polymerase</keyword>
<dbReference type="FunFam" id="1.10.150.20:FF:000003">
    <property type="entry name" value="DNA polymerase I"/>
    <property type="match status" value="1"/>
</dbReference>
<dbReference type="SMART" id="SM00475">
    <property type="entry name" value="53EXOc"/>
    <property type="match status" value="1"/>
</dbReference>
<dbReference type="InterPro" id="IPR020046">
    <property type="entry name" value="5-3_exonucl_a-hlix_arch_N"/>
</dbReference>
<dbReference type="CDD" id="cd09859">
    <property type="entry name" value="PIN_53EXO"/>
    <property type="match status" value="1"/>
</dbReference>
<dbReference type="PANTHER" id="PTHR10133">
    <property type="entry name" value="DNA POLYMERASE I"/>
    <property type="match status" value="1"/>
</dbReference>
<dbReference type="PRINTS" id="PR00868">
    <property type="entry name" value="DNAPOLI"/>
</dbReference>
<dbReference type="SMART" id="SM00474">
    <property type="entry name" value="35EXOc"/>
    <property type="match status" value="1"/>
</dbReference>
<dbReference type="Gene3D" id="1.20.1060.10">
    <property type="entry name" value="Taq DNA Polymerase, Chain T, domain 4"/>
    <property type="match status" value="1"/>
</dbReference>
<evidence type="ECO:0000256" key="8">
    <source>
        <dbReference type="ARBA" id="ARBA00022763"/>
    </source>
</evidence>
<dbReference type="EC" id="2.7.7.7" evidence="2 15"/>
<dbReference type="InterPro" id="IPR043502">
    <property type="entry name" value="DNA/RNA_pol_sf"/>
</dbReference>
<dbReference type="InterPro" id="IPR036397">
    <property type="entry name" value="RNaseH_sf"/>
</dbReference>
<evidence type="ECO:0000313" key="20">
    <source>
        <dbReference type="EMBL" id="PIW66285.1"/>
    </source>
</evidence>
<dbReference type="GO" id="GO:0006302">
    <property type="term" value="P:double-strand break repair"/>
    <property type="evidence" value="ECO:0007669"/>
    <property type="project" value="TreeGrafter"/>
</dbReference>
<feature type="domain" description="5'-3' exonuclease" evidence="18">
    <location>
        <begin position="2"/>
        <end position="261"/>
    </location>
</feature>
<dbReference type="InterPro" id="IPR008918">
    <property type="entry name" value="HhH2"/>
</dbReference>
<dbReference type="GO" id="GO:0003677">
    <property type="term" value="F:DNA binding"/>
    <property type="evidence" value="ECO:0007669"/>
    <property type="project" value="UniProtKB-UniRule"/>
</dbReference>
<gene>
    <name evidence="16" type="primary">polA</name>
    <name evidence="20" type="ORF">COW11_04045</name>
</gene>
<dbReference type="InterPro" id="IPR029060">
    <property type="entry name" value="PIN-like_dom_sf"/>
</dbReference>
<sequence>MKKLFLIDGNSFCYRAFYAIANLSASNGQPTNAVYGFVVMLNKIIKDQKPDYIVASFDRKEPTFRHKKFDGYKIHRKPMPDELVSQLPIIKSVLEAYRVPVFELAGFEADDILATIVKKCRQRDDLEIYIATGDKDALALVDSRTFVYSPNNFNGDFIYDQQAVKEKFGVLPCQMVELMALMGDASDNIPGVPGIGPKTASSLITEFSSVENLLNNIDMVKRESTRELLKKNTELLNLSRELAQLDADVPIDFAVEDLKIKNPDQNKLYSLFKELEFKKLLKGLAPDTAVQEDVNYILVDTDEKFDKLLKSIAGLTEFALDFETTGTDPMQAVPVGVSFCYKPKEAYYVPVKKIDGIFKKLKPILENEKIGKVGQNIKYEILILKNQGIELKGVIFDTMVASYLLNPSKSNHNLEDIAFEYLDYRMNPVIEDLLGKGKSAITMDQVDVDKVCRYCCQDSDITMRLKNVLSVQLQEKGLYELFFNIELPLVYVLAQIEYAGVRIDTGYLAKMSTRLKKDLDNLTARIYEIAGGEFNINSPKQLSAILFDKLKLRVVKKTKTGVSTDESVLQVLAAEHALPDAILQYRQLFKLKSTYVDALPELVNKKTDRLHASFNQTVTATGRLSSSEPNLQNIPVKTDIGRQIRGAFISKGKQNRILSADYSQVELRILAHISGDSDMIEAFKSRRDIHTHTASLIYNVKEEDVDSKMRSSAKTVNFGIIYGMSPYGLSKDLRISVEEATIFIDAYFARYPKVKAYMQDSIEAARSKGFVTTLMDRRRWIPEINSLNVNIRQFAERTAINTPIQGSAADLIKIAMININSQLRKKNMKTSMILQVHDELVFDVPEEETKEATALIRDLMEHAIELKVPVEASLKIGENWLDMREIK</sequence>
<dbReference type="CDD" id="cd08637">
    <property type="entry name" value="DNA_pol_A_pol_I_C"/>
    <property type="match status" value="1"/>
</dbReference>
<keyword evidence="12 16" id="KW-0238">DNA-binding</keyword>
<evidence type="ECO:0000256" key="12">
    <source>
        <dbReference type="ARBA" id="ARBA00023125"/>
    </source>
</evidence>
<evidence type="ECO:0000259" key="17">
    <source>
        <dbReference type="SMART" id="SM00474"/>
    </source>
</evidence>
<dbReference type="CDD" id="cd09898">
    <property type="entry name" value="H3TH_53EXO"/>
    <property type="match status" value="1"/>
</dbReference>
<dbReference type="SMART" id="SM00279">
    <property type="entry name" value="HhH2"/>
    <property type="match status" value="1"/>
</dbReference>
<comment type="catalytic activity">
    <reaction evidence="14 16">
        <text>DNA(n) + a 2'-deoxyribonucleoside 5'-triphosphate = DNA(n+1) + diphosphate</text>
        <dbReference type="Rhea" id="RHEA:22508"/>
        <dbReference type="Rhea" id="RHEA-COMP:17339"/>
        <dbReference type="Rhea" id="RHEA-COMP:17340"/>
        <dbReference type="ChEBI" id="CHEBI:33019"/>
        <dbReference type="ChEBI" id="CHEBI:61560"/>
        <dbReference type="ChEBI" id="CHEBI:173112"/>
        <dbReference type="EC" id="2.7.7.7"/>
    </reaction>
</comment>
<dbReference type="SUPFAM" id="SSF88723">
    <property type="entry name" value="PIN domain-like"/>
    <property type="match status" value="1"/>
</dbReference>
<comment type="function">
    <text evidence="16">In addition to polymerase activity, this DNA polymerase exhibits 3'-5' and 5'-3' exonuclease activity.</text>
</comment>
<dbReference type="InterPro" id="IPR018320">
    <property type="entry name" value="DNA_polymerase_1"/>
</dbReference>
<keyword evidence="4 16" id="KW-0808">Transferase</keyword>
<keyword evidence="7" id="KW-0540">Nuclease</keyword>
<keyword evidence="6 16" id="KW-0235">DNA replication</keyword>
<dbReference type="InterPro" id="IPR002421">
    <property type="entry name" value="5-3_exonuclease"/>
</dbReference>
<evidence type="ECO:0000256" key="3">
    <source>
        <dbReference type="ARBA" id="ARBA00020311"/>
    </source>
</evidence>
<dbReference type="Gene3D" id="3.40.50.1010">
    <property type="entry name" value="5'-nuclease"/>
    <property type="match status" value="1"/>
</dbReference>
<dbReference type="PANTHER" id="PTHR10133:SF27">
    <property type="entry name" value="DNA POLYMERASE NU"/>
    <property type="match status" value="1"/>
</dbReference>
<evidence type="ECO:0000256" key="4">
    <source>
        <dbReference type="ARBA" id="ARBA00022679"/>
    </source>
</evidence>
<evidence type="ECO:0000256" key="2">
    <source>
        <dbReference type="ARBA" id="ARBA00012417"/>
    </source>
</evidence>
<dbReference type="SMART" id="SM00482">
    <property type="entry name" value="POLAc"/>
    <property type="match status" value="1"/>
</dbReference>
<dbReference type="SUPFAM" id="SSF47807">
    <property type="entry name" value="5' to 3' exonuclease, C-terminal subdomain"/>
    <property type="match status" value="1"/>
</dbReference>
<dbReference type="Pfam" id="PF02739">
    <property type="entry name" value="5_3_exonuc_N"/>
    <property type="match status" value="1"/>
</dbReference>
<comment type="similarity">
    <text evidence="1 16">Belongs to the DNA polymerase type-A family.</text>
</comment>
<keyword evidence="9 16" id="KW-0378">Hydrolase</keyword>
<evidence type="ECO:0000256" key="1">
    <source>
        <dbReference type="ARBA" id="ARBA00007705"/>
    </source>
</evidence>
<feature type="domain" description="3'-5' exonuclease" evidence="17">
    <location>
        <begin position="296"/>
        <end position="474"/>
    </location>
</feature>
<evidence type="ECO:0000256" key="10">
    <source>
        <dbReference type="ARBA" id="ARBA00022839"/>
    </source>
</evidence>
<dbReference type="GO" id="GO:0006261">
    <property type="term" value="P:DNA-templated DNA replication"/>
    <property type="evidence" value="ECO:0007669"/>
    <property type="project" value="UniProtKB-UniRule"/>
</dbReference>
<keyword evidence="13 16" id="KW-0234">DNA repair</keyword>
<dbReference type="SUPFAM" id="SSF53098">
    <property type="entry name" value="Ribonuclease H-like"/>
    <property type="match status" value="1"/>
</dbReference>
<evidence type="ECO:0000256" key="5">
    <source>
        <dbReference type="ARBA" id="ARBA00022695"/>
    </source>
</evidence>